<dbReference type="EMBL" id="CM027687">
    <property type="protein sequence ID" value="KAG0520628.1"/>
    <property type="molecule type" value="Genomic_DNA"/>
</dbReference>
<feature type="signal peptide" evidence="1">
    <location>
        <begin position="1"/>
        <end position="19"/>
    </location>
</feature>
<reference evidence="2" key="1">
    <citation type="journal article" date="2019" name="BMC Genomics">
        <title>A new reference genome for Sorghum bicolor reveals high levels of sequence similarity between sweet and grain genotypes: implications for the genetics of sugar metabolism.</title>
        <authorList>
            <person name="Cooper E.A."/>
            <person name="Brenton Z.W."/>
            <person name="Flinn B.S."/>
            <person name="Jenkins J."/>
            <person name="Shu S."/>
            <person name="Flowers D."/>
            <person name="Luo F."/>
            <person name="Wang Y."/>
            <person name="Xia P."/>
            <person name="Barry K."/>
            <person name="Daum C."/>
            <person name="Lipzen A."/>
            <person name="Yoshinaga Y."/>
            <person name="Schmutz J."/>
            <person name="Saski C."/>
            <person name="Vermerris W."/>
            <person name="Kresovich S."/>
        </authorList>
    </citation>
    <scope>NUCLEOTIDE SEQUENCE</scope>
</reference>
<comment type="caution">
    <text evidence="2">The sequence shown here is derived from an EMBL/GenBank/DDBJ whole genome shotgun (WGS) entry which is preliminary data.</text>
</comment>
<proteinExistence type="predicted"/>
<reference evidence="2" key="2">
    <citation type="submission" date="2020-10" db="EMBL/GenBank/DDBJ databases">
        <authorList>
            <person name="Cooper E.A."/>
            <person name="Brenton Z.W."/>
            <person name="Flinn B.S."/>
            <person name="Jenkins J."/>
            <person name="Shu S."/>
            <person name="Flowers D."/>
            <person name="Luo F."/>
            <person name="Wang Y."/>
            <person name="Xia P."/>
            <person name="Barry K."/>
            <person name="Daum C."/>
            <person name="Lipzen A."/>
            <person name="Yoshinaga Y."/>
            <person name="Schmutz J."/>
            <person name="Saski C."/>
            <person name="Vermerris W."/>
            <person name="Kresovich S."/>
        </authorList>
    </citation>
    <scope>NUCLEOTIDE SEQUENCE</scope>
</reference>
<dbReference type="AlphaFoldDB" id="A0A921QF82"/>
<evidence type="ECO:0000313" key="3">
    <source>
        <dbReference type="Proteomes" id="UP000807115"/>
    </source>
</evidence>
<evidence type="ECO:0000313" key="2">
    <source>
        <dbReference type="EMBL" id="KAG0520628.1"/>
    </source>
</evidence>
<dbReference type="Proteomes" id="UP000807115">
    <property type="component" value="Chromosome 8"/>
</dbReference>
<evidence type="ECO:0008006" key="4">
    <source>
        <dbReference type="Google" id="ProtNLM"/>
    </source>
</evidence>
<name>A0A921QF82_SORBI</name>
<accession>A0A921QF82</accession>
<evidence type="ECO:0000256" key="1">
    <source>
        <dbReference type="SAM" id="SignalP"/>
    </source>
</evidence>
<keyword evidence="1" id="KW-0732">Signal</keyword>
<gene>
    <name evidence="2" type="ORF">BDA96_08G090400</name>
</gene>
<organism evidence="2 3">
    <name type="scientific">Sorghum bicolor</name>
    <name type="common">Sorghum</name>
    <name type="synonym">Sorghum vulgare</name>
    <dbReference type="NCBI Taxonomy" id="4558"/>
    <lineage>
        <taxon>Eukaryota</taxon>
        <taxon>Viridiplantae</taxon>
        <taxon>Streptophyta</taxon>
        <taxon>Embryophyta</taxon>
        <taxon>Tracheophyta</taxon>
        <taxon>Spermatophyta</taxon>
        <taxon>Magnoliopsida</taxon>
        <taxon>Liliopsida</taxon>
        <taxon>Poales</taxon>
        <taxon>Poaceae</taxon>
        <taxon>PACMAD clade</taxon>
        <taxon>Panicoideae</taxon>
        <taxon>Andropogonodae</taxon>
        <taxon>Andropogoneae</taxon>
        <taxon>Sorghinae</taxon>
        <taxon>Sorghum</taxon>
    </lineage>
</organism>
<feature type="chain" id="PRO_5037839097" description="Secreted protein" evidence="1">
    <location>
        <begin position="20"/>
        <end position="62"/>
    </location>
</feature>
<sequence>MTALSVAAAAACCSCAVLPAPHPSTPCSRALPPGRVVCRCVVPRSPSSPPLVYPQVKQVSST</sequence>
<protein>
    <recommendedName>
        <fullName evidence="4">Secreted protein</fullName>
    </recommendedName>
</protein>